<comment type="caution">
    <text evidence="2">The sequence shown here is derived from an EMBL/GenBank/DDBJ whole genome shotgun (WGS) entry which is preliminary data.</text>
</comment>
<dbReference type="Proteomes" id="UP001066276">
    <property type="component" value="Chromosome 5"/>
</dbReference>
<feature type="compositionally biased region" description="Polar residues" evidence="1">
    <location>
        <begin position="160"/>
        <end position="171"/>
    </location>
</feature>
<evidence type="ECO:0000313" key="3">
    <source>
        <dbReference type="Proteomes" id="UP001066276"/>
    </source>
</evidence>
<name>A0AAV7RT00_PLEWA</name>
<organism evidence="2 3">
    <name type="scientific">Pleurodeles waltl</name>
    <name type="common">Iberian ribbed newt</name>
    <dbReference type="NCBI Taxonomy" id="8319"/>
    <lineage>
        <taxon>Eukaryota</taxon>
        <taxon>Metazoa</taxon>
        <taxon>Chordata</taxon>
        <taxon>Craniata</taxon>
        <taxon>Vertebrata</taxon>
        <taxon>Euteleostomi</taxon>
        <taxon>Amphibia</taxon>
        <taxon>Batrachia</taxon>
        <taxon>Caudata</taxon>
        <taxon>Salamandroidea</taxon>
        <taxon>Salamandridae</taxon>
        <taxon>Pleurodelinae</taxon>
        <taxon>Pleurodeles</taxon>
    </lineage>
</organism>
<feature type="region of interest" description="Disordered" evidence="1">
    <location>
        <begin position="143"/>
        <end position="188"/>
    </location>
</feature>
<protein>
    <submittedName>
        <fullName evidence="2">Uncharacterized protein</fullName>
    </submittedName>
</protein>
<keyword evidence="3" id="KW-1185">Reference proteome</keyword>
<gene>
    <name evidence="2" type="ORF">NDU88_007358</name>
</gene>
<dbReference type="AlphaFoldDB" id="A0AAV7RT00"/>
<evidence type="ECO:0000313" key="2">
    <source>
        <dbReference type="EMBL" id="KAJ1154615.1"/>
    </source>
</evidence>
<dbReference type="EMBL" id="JANPWB010000009">
    <property type="protein sequence ID" value="KAJ1154615.1"/>
    <property type="molecule type" value="Genomic_DNA"/>
</dbReference>
<evidence type="ECO:0000256" key="1">
    <source>
        <dbReference type="SAM" id="MobiDB-lite"/>
    </source>
</evidence>
<proteinExistence type="predicted"/>
<sequence length="188" mass="21348">MRSEGRLSIMGRMDKTQPKLQFELQKTPKPCNEGTVALAAGLDAPAPEMGATTPRQLEYPLQWTTDTVWYLGVQIHKALAAVKLDNYSTEIPLEWRMWFRFGRERGAMSALQVPGLNRMCDFFADRFLLSRDQVSAQHDVPTVLAQQDEDEEDNLPTGGRSPSVSSEFSNNLPPEELEDRRPERKLKL</sequence>
<accession>A0AAV7RT00</accession>
<reference evidence="2" key="1">
    <citation type="journal article" date="2022" name="bioRxiv">
        <title>Sequencing and chromosome-scale assembly of the giantPleurodeles waltlgenome.</title>
        <authorList>
            <person name="Brown T."/>
            <person name="Elewa A."/>
            <person name="Iarovenko S."/>
            <person name="Subramanian E."/>
            <person name="Araus A.J."/>
            <person name="Petzold A."/>
            <person name="Susuki M."/>
            <person name="Suzuki K.-i.T."/>
            <person name="Hayashi T."/>
            <person name="Toyoda A."/>
            <person name="Oliveira C."/>
            <person name="Osipova E."/>
            <person name="Leigh N.D."/>
            <person name="Simon A."/>
            <person name="Yun M.H."/>
        </authorList>
    </citation>
    <scope>NUCLEOTIDE SEQUENCE</scope>
    <source>
        <strain evidence="2">20211129_DDA</strain>
        <tissue evidence="2">Liver</tissue>
    </source>
</reference>